<evidence type="ECO:0000256" key="1">
    <source>
        <dbReference type="ARBA" id="ARBA00006270"/>
    </source>
</evidence>
<dbReference type="PROSITE" id="PS51421">
    <property type="entry name" value="RAS"/>
    <property type="match status" value="1"/>
</dbReference>
<dbReference type="AlphaFoldDB" id="A0A6B2LPS7"/>
<protein>
    <submittedName>
        <fullName evidence="5">Uncharacterized protein</fullName>
    </submittedName>
</protein>
<dbReference type="GO" id="GO:0005525">
    <property type="term" value="F:GTP binding"/>
    <property type="evidence" value="ECO:0007669"/>
    <property type="project" value="UniProtKB-KW"/>
</dbReference>
<dbReference type="SMART" id="SM00173">
    <property type="entry name" value="RAS"/>
    <property type="match status" value="1"/>
</dbReference>
<dbReference type="Gene3D" id="3.40.50.300">
    <property type="entry name" value="P-loop containing nucleotide triphosphate hydrolases"/>
    <property type="match status" value="1"/>
</dbReference>
<evidence type="ECO:0000256" key="3">
    <source>
        <dbReference type="ARBA" id="ARBA00023134"/>
    </source>
</evidence>
<dbReference type="SMART" id="SM00174">
    <property type="entry name" value="RHO"/>
    <property type="match status" value="1"/>
</dbReference>
<evidence type="ECO:0000313" key="5">
    <source>
        <dbReference type="EMBL" id="NDV38718.1"/>
    </source>
</evidence>
<dbReference type="InterPro" id="IPR001806">
    <property type="entry name" value="Small_GTPase"/>
</dbReference>
<dbReference type="NCBIfam" id="TIGR00231">
    <property type="entry name" value="small_GTP"/>
    <property type="match status" value="1"/>
</dbReference>
<comment type="similarity">
    <text evidence="1">Belongs to the small GTPase superfamily. Rab family.</text>
</comment>
<dbReference type="EMBL" id="GIBP01009749">
    <property type="protein sequence ID" value="NDV38718.1"/>
    <property type="molecule type" value="Transcribed_RNA"/>
</dbReference>
<dbReference type="PRINTS" id="PR00449">
    <property type="entry name" value="RASTRNSFRMNG"/>
</dbReference>
<dbReference type="Pfam" id="PF00071">
    <property type="entry name" value="Ras"/>
    <property type="match status" value="1"/>
</dbReference>
<reference evidence="5" key="1">
    <citation type="journal article" date="2020" name="J. Eukaryot. Microbiol.">
        <title>De novo Sequencing, Assembly and Annotation of the Transcriptome for the Free-Living Testate Amoeba Arcella intermedia.</title>
        <authorList>
            <person name="Ribeiro G.M."/>
            <person name="Porfirio-Sousa A.L."/>
            <person name="Maurer-Alcala X.X."/>
            <person name="Katz L.A."/>
            <person name="Lahr D.J.G."/>
        </authorList>
    </citation>
    <scope>NUCLEOTIDE SEQUENCE</scope>
</reference>
<organism evidence="5">
    <name type="scientific">Arcella intermedia</name>
    <dbReference type="NCBI Taxonomy" id="1963864"/>
    <lineage>
        <taxon>Eukaryota</taxon>
        <taxon>Amoebozoa</taxon>
        <taxon>Tubulinea</taxon>
        <taxon>Elardia</taxon>
        <taxon>Arcellinida</taxon>
        <taxon>Sphaerothecina</taxon>
        <taxon>Arcellidae</taxon>
        <taxon>Arcella</taxon>
    </lineage>
</organism>
<proteinExistence type="inferred from homology"/>
<dbReference type="InterPro" id="IPR005225">
    <property type="entry name" value="Small_GTP-bd"/>
</dbReference>
<dbReference type="FunFam" id="3.40.50.300:FF:001447">
    <property type="entry name" value="Ras-related protein Rab-1B"/>
    <property type="match status" value="1"/>
</dbReference>
<dbReference type="SUPFAM" id="SSF52540">
    <property type="entry name" value="P-loop containing nucleoside triphosphate hydrolases"/>
    <property type="match status" value="1"/>
</dbReference>
<dbReference type="PROSITE" id="PS51419">
    <property type="entry name" value="RAB"/>
    <property type="match status" value="1"/>
</dbReference>
<keyword evidence="4" id="KW-0449">Lipoprotein</keyword>
<dbReference type="PANTHER" id="PTHR47977">
    <property type="entry name" value="RAS-RELATED PROTEIN RAB"/>
    <property type="match status" value="1"/>
</dbReference>
<evidence type="ECO:0000256" key="4">
    <source>
        <dbReference type="ARBA" id="ARBA00023288"/>
    </source>
</evidence>
<accession>A0A6B2LPS7</accession>
<keyword evidence="3" id="KW-0342">GTP-binding</keyword>
<dbReference type="GO" id="GO:0003924">
    <property type="term" value="F:GTPase activity"/>
    <property type="evidence" value="ECO:0007669"/>
    <property type="project" value="InterPro"/>
</dbReference>
<evidence type="ECO:0000256" key="2">
    <source>
        <dbReference type="ARBA" id="ARBA00022741"/>
    </source>
</evidence>
<dbReference type="InterPro" id="IPR050227">
    <property type="entry name" value="Rab"/>
</dbReference>
<name>A0A6B2LPS7_9EUKA</name>
<keyword evidence="2" id="KW-0547">Nucleotide-binding</keyword>
<dbReference type="SMART" id="SM00175">
    <property type="entry name" value="RAB"/>
    <property type="match status" value="1"/>
</dbReference>
<sequence>MRFAVNRFAESYVPTSSVAFYVKTVELENKSIKLQIWDMPTSGGGQERTLGNYYRGAQGIMVLYDVTSIESFANVESWFKEIDRYGFGNVSVMLVGNKCDVMERKTTTLQGEGLAQRFNVPFIETSAFSCTNVTEAFLQLTGAILHQL</sequence>
<dbReference type="InterPro" id="IPR027417">
    <property type="entry name" value="P-loop_NTPase"/>
</dbReference>